<dbReference type="InParanoid" id="D7DRY7"/>
<feature type="domain" description="Glycosyltransferase subfamily 4-like N-terminal" evidence="4">
    <location>
        <begin position="116"/>
        <end position="239"/>
    </location>
</feature>
<accession>D7DRY7</accession>
<keyword evidence="2" id="KW-0472">Membrane</keyword>
<dbReference type="InterPro" id="IPR001296">
    <property type="entry name" value="Glyco_trans_1"/>
</dbReference>
<evidence type="ECO:0000313" key="5">
    <source>
        <dbReference type="EMBL" id="ADI35897.1"/>
    </source>
</evidence>
<dbReference type="SUPFAM" id="SSF53756">
    <property type="entry name" value="UDP-Glycosyltransferase/glycogen phosphorylase"/>
    <property type="match status" value="1"/>
</dbReference>
<keyword evidence="2" id="KW-1133">Transmembrane helix</keyword>
<name>D7DRY7_METV3</name>
<dbReference type="InterPro" id="IPR028098">
    <property type="entry name" value="Glyco_trans_4-like_N"/>
</dbReference>
<evidence type="ECO:0000256" key="2">
    <source>
        <dbReference type="SAM" id="Phobius"/>
    </source>
</evidence>
<keyword evidence="2" id="KW-0812">Transmembrane</keyword>
<dbReference type="HOGENOM" id="CLU_009583_2_4_2"/>
<feature type="domain" description="Glycosyl transferase family 1" evidence="3">
    <location>
        <begin position="249"/>
        <end position="409"/>
    </location>
</feature>
<dbReference type="Proteomes" id="UP000007722">
    <property type="component" value="Chromosome"/>
</dbReference>
<organism evidence="5 6">
    <name type="scientific">Methanococcus voltae (strain ATCC BAA-1334 / A3)</name>
    <dbReference type="NCBI Taxonomy" id="456320"/>
    <lineage>
        <taxon>Archaea</taxon>
        <taxon>Methanobacteriati</taxon>
        <taxon>Methanobacteriota</taxon>
        <taxon>Methanomada group</taxon>
        <taxon>Methanococci</taxon>
        <taxon>Methanococcales</taxon>
        <taxon>Methanococcaceae</taxon>
        <taxon>Methanococcus</taxon>
    </lineage>
</organism>
<feature type="transmembrane region" description="Helical" evidence="2">
    <location>
        <begin position="6"/>
        <end position="27"/>
    </location>
</feature>
<dbReference type="EMBL" id="CP002057">
    <property type="protein sequence ID" value="ADI35897.1"/>
    <property type="molecule type" value="Genomic_DNA"/>
</dbReference>
<protein>
    <submittedName>
        <fullName evidence="5">Glycosyl transferase group 1</fullName>
    </submittedName>
</protein>
<evidence type="ECO:0000259" key="4">
    <source>
        <dbReference type="Pfam" id="PF13439"/>
    </source>
</evidence>
<dbReference type="Pfam" id="PF00534">
    <property type="entry name" value="Glycos_transf_1"/>
    <property type="match status" value="1"/>
</dbReference>
<proteinExistence type="predicted"/>
<dbReference type="PANTHER" id="PTHR46401:SF2">
    <property type="entry name" value="GLYCOSYLTRANSFERASE WBBK-RELATED"/>
    <property type="match status" value="1"/>
</dbReference>
<dbReference type="PANTHER" id="PTHR46401">
    <property type="entry name" value="GLYCOSYLTRANSFERASE WBBK-RELATED"/>
    <property type="match status" value="1"/>
</dbReference>
<gene>
    <name evidence="5" type="ordered locus">Mvol_0237</name>
</gene>
<dbReference type="STRING" id="456320.Mvol_0237"/>
<dbReference type="GO" id="GO:0016757">
    <property type="term" value="F:glycosyltransferase activity"/>
    <property type="evidence" value="ECO:0007669"/>
    <property type="project" value="InterPro"/>
</dbReference>
<evidence type="ECO:0000259" key="3">
    <source>
        <dbReference type="Pfam" id="PF00534"/>
    </source>
</evidence>
<reference evidence="5 6" key="1">
    <citation type="submission" date="2010-05" db="EMBL/GenBank/DDBJ databases">
        <title>Complete sequence of Methanococcus voltae A3.</title>
        <authorList>
            <consortium name="US DOE Joint Genome Institute"/>
            <person name="Lucas S."/>
            <person name="Copeland A."/>
            <person name="Lapidus A."/>
            <person name="Cheng J.-F."/>
            <person name="Bruce D."/>
            <person name="Goodwin L."/>
            <person name="Pitluck S."/>
            <person name="Lowry S."/>
            <person name="Clum A."/>
            <person name="Land M."/>
            <person name="Hauser L."/>
            <person name="Kyrpides N."/>
            <person name="Mikhailova N."/>
            <person name="Whitman W.B."/>
            <person name="Woyke T."/>
        </authorList>
    </citation>
    <scope>NUCLEOTIDE SEQUENCE [LARGE SCALE GENOMIC DNA]</scope>
    <source>
        <strain evidence="6">ATCC BAA-1334 / A3</strain>
    </source>
</reference>
<dbReference type="Gene3D" id="3.40.50.2000">
    <property type="entry name" value="Glycogen Phosphorylase B"/>
    <property type="match status" value="2"/>
</dbReference>
<dbReference type="CAZy" id="GT4">
    <property type="family name" value="Glycosyltransferase Family 4"/>
</dbReference>
<dbReference type="KEGG" id="mvo:Mvol_0237"/>
<dbReference type="AlphaFoldDB" id="D7DRY7"/>
<dbReference type="Pfam" id="PF13439">
    <property type="entry name" value="Glyco_transf_4"/>
    <property type="match status" value="1"/>
</dbReference>
<evidence type="ECO:0000256" key="1">
    <source>
        <dbReference type="ARBA" id="ARBA00022679"/>
    </source>
</evidence>
<evidence type="ECO:0000313" key="6">
    <source>
        <dbReference type="Proteomes" id="UP000007722"/>
    </source>
</evidence>
<sequence length="440" mass="51357">MNYNLFYFILIHYTFNFNFILAYINIVRETLTNFKDKNLLVITRFYPDGENLIIGDSFVKGQVDELAKNFNKIYVVSPIPYVPAVSTLKNLKFLSPITNKLDIKPDLKNYKYKNVEVYYPKYLHLPISKFRNEMGDNQFKAIDKLLKNQNINFDLIHSQFIWGSGYTGSKLKEKYKKPLIITGHGFDVYDLPFRNDYWNSKIKSILEKADKIITVSEKNVEFISKLGFNAEMIPNGYNTLFKSFEKSQIEKLKDKLKIPKDEYIILTVGNLIEIKNQETLIKSLKLFKENQTKNFKCYIIGEGHLKEYLINLINKYDLNDNIKLLGKIPHDEIPNWMNCCDLFVLPSLNEGNPTVMFEILGCNKYMIGSNVGGIPNILYDEKYGKILKNPKDEAELFNLINETYLNKKLIDYIEISKYADSFSWETICGKILKEYADVIN</sequence>
<keyword evidence="1 5" id="KW-0808">Transferase</keyword>
<keyword evidence="6" id="KW-1185">Reference proteome</keyword>
<dbReference type="eggNOG" id="arCOG01403">
    <property type="taxonomic scope" value="Archaea"/>
</dbReference>